<reference evidence="3 4" key="1">
    <citation type="submission" date="2014-09" db="EMBL/GenBank/DDBJ databases">
        <title>Xanthomonadaceae 3.5X direct submission.</title>
        <authorList>
            <person name="Fang T."/>
            <person name="Wang H."/>
        </authorList>
    </citation>
    <scope>NUCLEOTIDE SEQUENCE [LARGE SCALE GENOMIC DNA]</scope>
    <source>
        <strain evidence="3 4">3.5X</strain>
    </source>
</reference>
<keyword evidence="2" id="KW-0812">Transmembrane</keyword>
<dbReference type="Proteomes" id="UP000029708">
    <property type="component" value="Unassembled WGS sequence"/>
</dbReference>
<keyword evidence="4" id="KW-1185">Reference proteome</keyword>
<organism evidence="3 4">
    <name type="scientific">Oleiagrimonas soli</name>
    <dbReference type="NCBI Taxonomy" id="1543381"/>
    <lineage>
        <taxon>Bacteria</taxon>
        <taxon>Pseudomonadati</taxon>
        <taxon>Pseudomonadota</taxon>
        <taxon>Gammaproteobacteria</taxon>
        <taxon>Lysobacterales</taxon>
        <taxon>Rhodanobacteraceae</taxon>
        <taxon>Oleiagrimonas</taxon>
    </lineage>
</organism>
<dbReference type="PANTHER" id="PTHR30093:SF47">
    <property type="entry name" value="TYPE IV PILUS NON-CORE MINOR PILIN PILE"/>
    <property type="match status" value="1"/>
</dbReference>
<feature type="compositionally biased region" description="Polar residues" evidence="1">
    <location>
        <begin position="105"/>
        <end position="146"/>
    </location>
</feature>
<evidence type="ECO:0000313" key="3">
    <source>
        <dbReference type="EMBL" id="KGI78392.1"/>
    </source>
</evidence>
<dbReference type="NCBIfam" id="TIGR02532">
    <property type="entry name" value="IV_pilin_GFxxxE"/>
    <property type="match status" value="1"/>
</dbReference>
<dbReference type="HOGENOM" id="CLU_091705_6_1_6"/>
<protein>
    <submittedName>
        <fullName evidence="3">PilE protein</fullName>
    </submittedName>
</protein>
<dbReference type="SUPFAM" id="SSF54523">
    <property type="entry name" value="Pili subunits"/>
    <property type="match status" value="1"/>
</dbReference>
<dbReference type="AlphaFoldDB" id="A0A099CXQ3"/>
<dbReference type="STRING" id="1543381.LF63_0105955"/>
<feature type="region of interest" description="Disordered" evidence="1">
    <location>
        <begin position="105"/>
        <end position="152"/>
    </location>
</feature>
<comment type="caution">
    <text evidence="3">The sequence shown here is derived from an EMBL/GenBank/DDBJ whole genome shotgun (WGS) entry which is preliminary data.</text>
</comment>
<dbReference type="PANTHER" id="PTHR30093">
    <property type="entry name" value="GENERAL SECRETION PATHWAY PROTEIN G"/>
    <property type="match status" value="1"/>
</dbReference>
<gene>
    <name evidence="3" type="ORF">LF63_0105955</name>
</gene>
<dbReference type="Gene3D" id="3.30.700.10">
    <property type="entry name" value="Glycoprotein, Type 4 Pilin"/>
    <property type="match status" value="1"/>
</dbReference>
<dbReference type="Pfam" id="PF16732">
    <property type="entry name" value="ComP_DUS"/>
    <property type="match status" value="1"/>
</dbReference>
<proteinExistence type="predicted"/>
<dbReference type="EMBL" id="JROI01000010">
    <property type="protein sequence ID" value="KGI78392.1"/>
    <property type="molecule type" value="Genomic_DNA"/>
</dbReference>
<dbReference type="InterPro" id="IPR031982">
    <property type="entry name" value="PilE-like"/>
</dbReference>
<evidence type="ECO:0000313" key="4">
    <source>
        <dbReference type="Proteomes" id="UP000029708"/>
    </source>
</evidence>
<evidence type="ECO:0000256" key="2">
    <source>
        <dbReference type="SAM" id="Phobius"/>
    </source>
</evidence>
<evidence type="ECO:0000256" key="1">
    <source>
        <dbReference type="SAM" id="MobiDB-lite"/>
    </source>
</evidence>
<sequence length="152" mass="16088">MPQARGSSVAFRADGFSLVELMVVVAIIAILSAIAIPSYIKHVTKTNRVAAEGCLSEYSNYMERAYTTSLSYPASGSSAAPPKYSLDCATASQTGNNYAYSLDPATSSSSKYTLQATPQGTQQSRDTQCGTLTLDQSGTRTKSGTGTLDECW</sequence>
<dbReference type="InterPro" id="IPR012902">
    <property type="entry name" value="N_methyl_site"/>
</dbReference>
<name>A0A099CXQ3_9GAMM</name>
<dbReference type="Pfam" id="PF07963">
    <property type="entry name" value="N_methyl"/>
    <property type="match status" value="1"/>
</dbReference>
<dbReference type="GO" id="GO:0043683">
    <property type="term" value="P:type IV pilus assembly"/>
    <property type="evidence" value="ECO:0007669"/>
    <property type="project" value="InterPro"/>
</dbReference>
<dbReference type="InterPro" id="IPR045584">
    <property type="entry name" value="Pilin-like"/>
</dbReference>
<feature type="transmembrane region" description="Helical" evidence="2">
    <location>
        <begin position="21"/>
        <end position="40"/>
    </location>
</feature>
<keyword evidence="2" id="KW-0472">Membrane</keyword>
<keyword evidence="2" id="KW-1133">Transmembrane helix</keyword>
<accession>A0A099CXQ3</accession>